<keyword evidence="2" id="KW-0547">Nucleotide-binding</keyword>
<dbReference type="SUPFAM" id="SSF52540">
    <property type="entry name" value="P-loop containing nucleoside triphosphate hydrolases"/>
    <property type="match status" value="1"/>
</dbReference>
<keyword evidence="5" id="KW-0067">ATP-binding</keyword>
<feature type="domain" description="Peptidase C14 caspase" evidence="6">
    <location>
        <begin position="6"/>
        <end position="241"/>
    </location>
</feature>
<dbReference type="InterPro" id="IPR047187">
    <property type="entry name" value="SF1_C_Upf1"/>
</dbReference>
<dbReference type="InterPro" id="IPR029030">
    <property type="entry name" value="Caspase-like_dom_sf"/>
</dbReference>
<dbReference type="InterPro" id="IPR011600">
    <property type="entry name" value="Pept_C14_caspase"/>
</dbReference>
<comment type="caution">
    <text evidence="9">The sequence shown here is derived from an EMBL/GenBank/DDBJ whole genome shotgun (WGS) entry which is preliminary data.</text>
</comment>
<dbReference type="CDD" id="cd18808">
    <property type="entry name" value="SF1_C_Upf1"/>
    <property type="match status" value="1"/>
</dbReference>
<evidence type="ECO:0000256" key="3">
    <source>
        <dbReference type="ARBA" id="ARBA00022801"/>
    </source>
</evidence>
<keyword evidence="10" id="KW-1185">Reference proteome</keyword>
<accession>A0ABW6PRG3</accession>
<evidence type="ECO:0000313" key="10">
    <source>
        <dbReference type="Proteomes" id="UP001601444"/>
    </source>
</evidence>
<keyword evidence="3" id="KW-0378">Hydrolase</keyword>
<comment type="similarity">
    <text evidence="1">Belongs to the DNA2/NAM7 helicase family.</text>
</comment>
<evidence type="ECO:0000259" key="8">
    <source>
        <dbReference type="Pfam" id="PF13087"/>
    </source>
</evidence>
<evidence type="ECO:0000256" key="5">
    <source>
        <dbReference type="ARBA" id="ARBA00022840"/>
    </source>
</evidence>
<dbReference type="InterPro" id="IPR041679">
    <property type="entry name" value="DNA2/NAM7-like_C"/>
</dbReference>
<evidence type="ECO:0000256" key="2">
    <source>
        <dbReference type="ARBA" id="ARBA00022741"/>
    </source>
</evidence>
<organism evidence="9 10">
    <name type="scientific">Nocardia thailandica</name>
    <dbReference type="NCBI Taxonomy" id="257275"/>
    <lineage>
        <taxon>Bacteria</taxon>
        <taxon>Bacillati</taxon>
        <taxon>Actinomycetota</taxon>
        <taxon>Actinomycetes</taxon>
        <taxon>Mycobacteriales</taxon>
        <taxon>Nocardiaceae</taxon>
        <taxon>Nocardia</taxon>
    </lineage>
</organism>
<keyword evidence="4" id="KW-0347">Helicase</keyword>
<sequence>MSRPSRRRALLIGNETYQDARLPRLGSVRADLELVAGVLADRRIGGFTEVQSLIDVTAAQFRTVVDEFVDAATEDELLVVYFSGHGDRAVTTDGEFHFLTTDSDVERLSDTAVRAGFVNQLLERCVAPQKVLIIDSCRSGGFAVGLRTADPMAKGAAPAAGRAVAAARGVYVVSSSRAGEASFAGASEREPSVFTGAFVEALRTGRAADGRTEITVAVLFEHVNNTLRRRDAGQVPVISASGVDGRIVLASTPLSPIQLEVSNRPPVSGAELSAVTAGPTAPNWPDLINYYTRCLRSEQLTWLEIDDPESYVCLSGRERLIVGDLDAGGGIAIPTEAAKFVDRTIMAGDTMWTGYPAVVVRPREGSRVGSATKYFAPLLIRRVEVVDTEHGRELVPVGPPLVNPVLLHEFLPGAKADGFADSYVPTWHAGEHGRLAQEARNLLRDELGVVSVDELEPDCLDPSLVVATGAAGARNVAVLFAMPIDGGPNKKLLADLAQIRDSPDTIAAAALSALAPDRRSVIASVGVADLDLVTPLPANPAQEAVIRSAMARPLTVATGPPGTGKSQLVVNLIATALCNGDTVLVASTNNRAVDEVWSRCEKLFPGMVIRSGHRGRIQDQADGLAAIARLSPAQVGIPTRAVEARYRTGELNRHRSQLADVAELEWQLLAVARRREAAGAVLSLDPVAVAALFAKTEWAAVLRRARSVGRFSWLRPWRSRRLLRKLELDDAPVGAVERCAALAELAAAERDRVDLLRREATRLADTELMRGLTEASGAVEQASYAYLDATLRTYAQQGRRQLTALLQHRTGSDWGAKRAALAGARAWALTAQSARAFPCTPALFDLVIVDEASQCSIPAALPLLYRAKRALIIGDPMQLPHIATLGTSGEATAARATGMRAAWLEERGLSYLAHSAFHAAEKVCGTSMLLDEHYRCHPAIADVANNLFYQGKLAVLTDVRGRPGINDSALRWHDVAGSADRGSRGSWVNVAEVRAVTDLVQRLRESLPAKASIGVVTPFRAQAERIKDRLGDCADVVVGTVHTFQGGECDAIVFSLVAAPDMPLRAITWLERQPNLWNVAITRARSHLHVVGDRRIWGSRGLGAALLDAADSTVSGDARARPWLQDLHRVLSACSSDPIEFAVTLDGRYTDGVRRGRGVETVFRVDHGPARHPAEYPPGDHLRRALRDTELRSDPARGRQSQRVAAWRLHRWGSGDIRLADDLFG</sequence>
<proteinExistence type="inferred from homology"/>
<dbReference type="InterPro" id="IPR027417">
    <property type="entry name" value="P-loop_NTPase"/>
</dbReference>
<dbReference type="Pfam" id="PF13086">
    <property type="entry name" value="AAA_11"/>
    <property type="match status" value="1"/>
</dbReference>
<evidence type="ECO:0000256" key="1">
    <source>
        <dbReference type="ARBA" id="ARBA00007913"/>
    </source>
</evidence>
<dbReference type="Proteomes" id="UP001601444">
    <property type="component" value="Unassembled WGS sequence"/>
</dbReference>
<dbReference type="PANTHER" id="PTHR43788:SF8">
    <property type="entry name" value="DNA-BINDING PROTEIN SMUBP-2"/>
    <property type="match status" value="1"/>
</dbReference>
<dbReference type="Gene3D" id="3.40.50.1460">
    <property type="match status" value="1"/>
</dbReference>
<dbReference type="RefSeq" id="WP_387701331.1">
    <property type="nucleotide sequence ID" value="NZ_JBIAMX010000011.1"/>
</dbReference>
<evidence type="ECO:0000259" key="7">
    <source>
        <dbReference type="Pfam" id="PF13086"/>
    </source>
</evidence>
<gene>
    <name evidence="9" type="ORF">ACFYTF_18540</name>
</gene>
<feature type="domain" description="DNA2/NAM7 helicase-like C-terminal" evidence="8">
    <location>
        <begin position="915"/>
        <end position="1094"/>
    </location>
</feature>
<evidence type="ECO:0000313" key="9">
    <source>
        <dbReference type="EMBL" id="MFF0544830.1"/>
    </source>
</evidence>
<protein>
    <submittedName>
        <fullName evidence="9">AAA domain-containing protein</fullName>
    </submittedName>
</protein>
<dbReference type="NCBIfam" id="NF047832">
    <property type="entry name" value="caspase_w_EACC1"/>
    <property type="match status" value="1"/>
</dbReference>
<evidence type="ECO:0000259" key="6">
    <source>
        <dbReference type="Pfam" id="PF00656"/>
    </source>
</evidence>
<feature type="domain" description="DNA2/NAM7 helicase helicase" evidence="7">
    <location>
        <begin position="539"/>
        <end position="880"/>
    </location>
</feature>
<name>A0ABW6PRG3_9NOCA</name>
<reference evidence="9 10" key="1">
    <citation type="submission" date="2024-10" db="EMBL/GenBank/DDBJ databases">
        <title>The Natural Products Discovery Center: Release of the First 8490 Sequenced Strains for Exploring Actinobacteria Biosynthetic Diversity.</title>
        <authorList>
            <person name="Kalkreuter E."/>
            <person name="Kautsar S.A."/>
            <person name="Yang D."/>
            <person name="Bader C.D."/>
            <person name="Teijaro C.N."/>
            <person name="Fluegel L."/>
            <person name="Davis C.M."/>
            <person name="Simpson J.R."/>
            <person name="Lauterbach L."/>
            <person name="Steele A.D."/>
            <person name="Gui C."/>
            <person name="Meng S."/>
            <person name="Li G."/>
            <person name="Viehrig K."/>
            <person name="Ye F."/>
            <person name="Su P."/>
            <person name="Kiefer A.F."/>
            <person name="Nichols A."/>
            <person name="Cepeda A.J."/>
            <person name="Yan W."/>
            <person name="Fan B."/>
            <person name="Jiang Y."/>
            <person name="Adhikari A."/>
            <person name="Zheng C.-J."/>
            <person name="Schuster L."/>
            <person name="Cowan T.M."/>
            <person name="Smanski M.J."/>
            <person name="Chevrette M.G."/>
            <person name="De Carvalho L.P.S."/>
            <person name="Shen B."/>
        </authorList>
    </citation>
    <scope>NUCLEOTIDE SEQUENCE [LARGE SCALE GENOMIC DNA]</scope>
    <source>
        <strain evidence="9 10">NPDC004045</strain>
    </source>
</reference>
<dbReference type="Gene3D" id="3.40.50.300">
    <property type="entry name" value="P-loop containing nucleotide triphosphate hydrolases"/>
    <property type="match status" value="2"/>
</dbReference>
<dbReference type="Pfam" id="PF13087">
    <property type="entry name" value="AAA_12"/>
    <property type="match status" value="1"/>
</dbReference>
<evidence type="ECO:0000256" key="4">
    <source>
        <dbReference type="ARBA" id="ARBA00022806"/>
    </source>
</evidence>
<dbReference type="InterPro" id="IPR050534">
    <property type="entry name" value="Coronavir_polyprotein_1ab"/>
</dbReference>
<dbReference type="SUPFAM" id="SSF52129">
    <property type="entry name" value="Caspase-like"/>
    <property type="match status" value="1"/>
</dbReference>
<dbReference type="EMBL" id="JBIAMX010000011">
    <property type="protein sequence ID" value="MFF0544830.1"/>
    <property type="molecule type" value="Genomic_DNA"/>
</dbReference>
<dbReference type="Pfam" id="PF00656">
    <property type="entry name" value="Peptidase_C14"/>
    <property type="match status" value="1"/>
</dbReference>
<dbReference type="PANTHER" id="PTHR43788">
    <property type="entry name" value="DNA2/NAM7 HELICASE FAMILY MEMBER"/>
    <property type="match status" value="1"/>
</dbReference>
<dbReference type="InterPro" id="IPR041677">
    <property type="entry name" value="DNA2/NAM7_AAA_11"/>
</dbReference>